<dbReference type="PANTHER" id="PTHR47235">
    <property type="entry name" value="BLR6548 PROTEIN"/>
    <property type="match status" value="1"/>
</dbReference>
<name>A0A3S3RBB1_9BACT</name>
<feature type="domain" description="Leucine-binding protein" evidence="4">
    <location>
        <begin position="28"/>
        <end position="185"/>
    </location>
</feature>
<dbReference type="AlphaFoldDB" id="A0A3S3RBB1"/>
<evidence type="ECO:0000313" key="7">
    <source>
        <dbReference type="Proteomes" id="UP000286862"/>
    </source>
</evidence>
<comment type="caution">
    <text evidence="5">The sequence shown here is derived from an EMBL/GenBank/DDBJ whole genome shotgun (WGS) entry which is preliminary data.</text>
</comment>
<dbReference type="Gene3D" id="3.40.50.2300">
    <property type="match status" value="2"/>
</dbReference>
<sequence>MKKNRWNILWGCCLCIAVVMPGQSSAETRIGQSCALTGPTAFLGQQLHKGAMAYLNAHAGDDIELLVRDDGYEPSRCLENTQAFLQDGVHTLFGYVGTPTSKVAVPEAMKNEVLFFAPLTGAGFLSDVEKNPYAFSVRASYDTEIENMMRHLKEDLSISRIGLFVQRDAFGMAGVHAVVKAQEKIKGINAVPPVPKLPDDESSMDELNAFWKSVPNYRRNTVSVGGAVRQIRGQAVEAVILVGASRPCALAINQWHNMGFNVPMLNISFVGSTALARRLQNTDNVYISQVVPDPWDDTLPLVKQYQQDMGAVEYGFVSLEGYLGAKVFYQALSGVDGEVTTAALKNSVEAMSKFDAGGVDVSFGKDDHRGMDTVYLTKIGKSDDTIQFTYVDTLSPVEK</sequence>
<feature type="domain" description="Leucine-binding protein" evidence="4">
    <location>
        <begin position="217"/>
        <end position="381"/>
    </location>
</feature>
<proteinExistence type="inferred from homology"/>
<dbReference type="InterPro" id="IPR028081">
    <property type="entry name" value="Leu-bd"/>
</dbReference>
<dbReference type="SUPFAM" id="SSF53822">
    <property type="entry name" value="Periplasmic binding protein-like I"/>
    <property type="match status" value="1"/>
</dbReference>
<dbReference type="InterPro" id="IPR028082">
    <property type="entry name" value="Peripla_BP_I"/>
</dbReference>
<dbReference type="EMBL" id="MTKQ01000066">
    <property type="protein sequence ID" value="RWX48685.1"/>
    <property type="molecule type" value="Genomic_DNA"/>
</dbReference>
<evidence type="ECO:0000313" key="6">
    <source>
        <dbReference type="EMBL" id="RWX52547.1"/>
    </source>
</evidence>
<organism evidence="5 7">
    <name type="scientific">Candidatus Electrothrix marina</name>
    <dbReference type="NCBI Taxonomy" id="1859130"/>
    <lineage>
        <taxon>Bacteria</taxon>
        <taxon>Pseudomonadati</taxon>
        <taxon>Thermodesulfobacteriota</taxon>
        <taxon>Desulfobulbia</taxon>
        <taxon>Desulfobulbales</taxon>
        <taxon>Desulfobulbaceae</taxon>
        <taxon>Candidatus Electrothrix</taxon>
    </lineage>
</organism>
<gene>
    <name evidence="5" type="ORF">VT99_10662</name>
    <name evidence="6" type="ORF">VU01_100112</name>
</gene>
<keyword evidence="2 3" id="KW-0732">Signal</keyword>
<reference evidence="7 8" key="1">
    <citation type="submission" date="2017-01" db="EMBL/GenBank/DDBJ databases">
        <title>The cable genome- insights into the physiology and evolution of filamentous bacteria capable of sulfide oxidation via long distance electron transfer.</title>
        <authorList>
            <person name="Schreiber L."/>
            <person name="Bjerg J.T."/>
            <person name="Boggild A."/>
            <person name="Van De Vossenberg J."/>
            <person name="Meysman F."/>
            <person name="Nielsen L.P."/>
            <person name="Schramm A."/>
            <person name="Kjeldsen K.U."/>
        </authorList>
    </citation>
    <scope>NUCLEOTIDE SEQUENCE [LARGE SCALE GENOMIC DNA]</scope>
    <source>
        <strain evidence="5">A2</strain>
        <strain evidence="6">A5</strain>
    </source>
</reference>
<evidence type="ECO:0000256" key="1">
    <source>
        <dbReference type="ARBA" id="ARBA00010062"/>
    </source>
</evidence>
<accession>A0A3S3RBB1</accession>
<evidence type="ECO:0000256" key="3">
    <source>
        <dbReference type="SAM" id="SignalP"/>
    </source>
</evidence>
<dbReference type="Proteomes" id="UP000288892">
    <property type="component" value="Unassembled WGS sequence"/>
</dbReference>
<feature type="signal peptide" evidence="3">
    <location>
        <begin position="1"/>
        <end position="26"/>
    </location>
</feature>
<dbReference type="Proteomes" id="UP000286862">
    <property type="component" value="Unassembled WGS sequence"/>
</dbReference>
<evidence type="ECO:0000313" key="8">
    <source>
        <dbReference type="Proteomes" id="UP000288892"/>
    </source>
</evidence>
<dbReference type="PANTHER" id="PTHR47235:SF1">
    <property type="entry name" value="BLR6548 PROTEIN"/>
    <property type="match status" value="1"/>
</dbReference>
<evidence type="ECO:0000313" key="5">
    <source>
        <dbReference type="EMBL" id="RWX48685.1"/>
    </source>
</evidence>
<feature type="chain" id="PRO_5038236147" evidence="3">
    <location>
        <begin position="27"/>
        <end position="399"/>
    </location>
</feature>
<keyword evidence="8" id="KW-1185">Reference proteome</keyword>
<dbReference type="EMBL" id="MTKS01000001">
    <property type="protein sequence ID" value="RWX52547.1"/>
    <property type="molecule type" value="Genomic_DNA"/>
</dbReference>
<evidence type="ECO:0000259" key="4">
    <source>
        <dbReference type="Pfam" id="PF13458"/>
    </source>
</evidence>
<comment type="similarity">
    <text evidence="1">Belongs to the leucine-binding protein family.</text>
</comment>
<protein>
    <submittedName>
        <fullName evidence="5">Amino acid/amide ABC transporter substrate-binding protein, HAAT family</fullName>
    </submittedName>
</protein>
<dbReference type="CDD" id="cd19978">
    <property type="entry name" value="PBP1_ABC_ligand_binding-like"/>
    <property type="match status" value="1"/>
</dbReference>
<evidence type="ECO:0000256" key="2">
    <source>
        <dbReference type="ARBA" id="ARBA00022729"/>
    </source>
</evidence>
<dbReference type="Pfam" id="PF13458">
    <property type="entry name" value="Peripla_BP_6"/>
    <property type="match status" value="2"/>
</dbReference>